<name>A0A0F5VHZ6_9GAMM</name>
<feature type="transmembrane region" description="Helical" evidence="1">
    <location>
        <begin position="264"/>
        <end position="282"/>
    </location>
</feature>
<dbReference type="InterPro" id="IPR050879">
    <property type="entry name" value="Acyltransferase_3"/>
</dbReference>
<organism evidence="3 4">
    <name type="scientific">Photobacterium halotolerans</name>
    <dbReference type="NCBI Taxonomy" id="265726"/>
    <lineage>
        <taxon>Bacteria</taxon>
        <taxon>Pseudomonadati</taxon>
        <taxon>Pseudomonadota</taxon>
        <taxon>Gammaproteobacteria</taxon>
        <taxon>Vibrionales</taxon>
        <taxon>Vibrionaceae</taxon>
        <taxon>Photobacterium</taxon>
    </lineage>
</organism>
<protein>
    <recommendedName>
        <fullName evidence="2">Acyltransferase 3 domain-containing protein</fullName>
    </recommendedName>
</protein>
<dbReference type="Pfam" id="PF01757">
    <property type="entry name" value="Acyl_transf_3"/>
    <property type="match status" value="1"/>
</dbReference>
<dbReference type="STRING" id="265726.KY46_01135"/>
<evidence type="ECO:0000256" key="1">
    <source>
        <dbReference type="SAM" id="Phobius"/>
    </source>
</evidence>
<proteinExistence type="predicted"/>
<dbReference type="Proteomes" id="UP000033633">
    <property type="component" value="Unassembled WGS sequence"/>
</dbReference>
<feature type="transmembrane region" description="Helical" evidence="1">
    <location>
        <begin position="288"/>
        <end position="313"/>
    </location>
</feature>
<feature type="transmembrane region" description="Helical" evidence="1">
    <location>
        <begin position="52"/>
        <end position="72"/>
    </location>
</feature>
<comment type="caution">
    <text evidence="3">The sequence shown here is derived from an EMBL/GenBank/DDBJ whole genome shotgun (WGS) entry which is preliminary data.</text>
</comment>
<dbReference type="EMBL" id="JWYV01000001">
    <property type="protein sequence ID" value="KKD01462.1"/>
    <property type="molecule type" value="Genomic_DNA"/>
</dbReference>
<sequence length="400" mass="46618">MMHKELLDLIFNLLVSLASIVSCIIVAHFFSKRLSHYFDFNNSSRLRSIDGLRGYLALGVFVHHFVITYYWHVNGNWVRPPQDYFNNFGQVGVAIFFMITGFLFTNKILESKCDIDWFRLLLARVFRIYPLYIFTLLFVFLFVGVETSFTSYESTDVLLRQYFNWLIFGGDTLNSYADTRKIIAGVDWTLRYEWLFYLFLPFVFYIYKSRFATCILISLVLREAFYPQYYQIHIWVFNSFLFVFFLIGGIASRLKFDGRVDMSGRAYSIMSVIFLIVVIFSFEGTFGLWQALFLAVFFIPVALGNNLFGLLTFRASLFMGEVSYSIYLTHGVILYFIFSICFPLKETFITKGQYLSTMPLVALVVLFVALSTFLLVERPAMLFSKKLLGKEKRQVTASLS</sequence>
<dbReference type="PATRIC" id="fig|265726.11.peg.246"/>
<feature type="transmembrane region" description="Helical" evidence="1">
    <location>
        <begin position="232"/>
        <end position="252"/>
    </location>
</feature>
<feature type="transmembrane region" description="Helical" evidence="1">
    <location>
        <begin position="357"/>
        <end position="376"/>
    </location>
</feature>
<feature type="domain" description="Acyltransferase 3" evidence="2">
    <location>
        <begin position="47"/>
        <end position="373"/>
    </location>
</feature>
<feature type="transmembrane region" description="Helical" evidence="1">
    <location>
        <begin position="325"/>
        <end position="345"/>
    </location>
</feature>
<evidence type="ECO:0000313" key="4">
    <source>
        <dbReference type="Proteomes" id="UP000033633"/>
    </source>
</evidence>
<dbReference type="PANTHER" id="PTHR23028">
    <property type="entry name" value="ACETYLTRANSFERASE"/>
    <property type="match status" value="1"/>
</dbReference>
<gene>
    <name evidence="3" type="ORF">KY46_01135</name>
</gene>
<keyword evidence="4" id="KW-1185">Reference proteome</keyword>
<keyword evidence="1" id="KW-1133">Transmembrane helix</keyword>
<dbReference type="GO" id="GO:0000271">
    <property type="term" value="P:polysaccharide biosynthetic process"/>
    <property type="evidence" value="ECO:0007669"/>
    <property type="project" value="TreeGrafter"/>
</dbReference>
<dbReference type="OrthoDB" id="9767863at2"/>
<feature type="transmembrane region" description="Helical" evidence="1">
    <location>
        <begin position="6"/>
        <end position="31"/>
    </location>
</feature>
<keyword evidence="1" id="KW-0472">Membrane</keyword>
<feature type="transmembrane region" description="Helical" evidence="1">
    <location>
        <begin position="84"/>
        <end position="104"/>
    </location>
</feature>
<dbReference type="GO" id="GO:0016020">
    <property type="term" value="C:membrane"/>
    <property type="evidence" value="ECO:0007669"/>
    <property type="project" value="TreeGrafter"/>
</dbReference>
<feature type="transmembrane region" description="Helical" evidence="1">
    <location>
        <begin position="194"/>
        <end position="220"/>
    </location>
</feature>
<dbReference type="RefSeq" id="WP_046218787.1">
    <property type="nucleotide sequence ID" value="NZ_JWYV01000001.1"/>
</dbReference>
<dbReference type="GO" id="GO:0016747">
    <property type="term" value="F:acyltransferase activity, transferring groups other than amino-acyl groups"/>
    <property type="evidence" value="ECO:0007669"/>
    <property type="project" value="InterPro"/>
</dbReference>
<evidence type="ECO:0000313" key="3">
    <source>
        <dbReference type="EMBL" id="KKD01462.1"/>
    </source>
</evidence>
<dbReference type="PROSITE" id="PS51257">
    <property type="entry name" value="PROKAR_LIPOPROTEIN"/>
    <property type="match status" value="1"/>
</dbReference>
<dbReference type="InterPro" id="IPR002656">
    <property type="entry name" value="Acyl_transf_3_dom"/>
</dbReference>
<feature type="transmembrane region" description="Helical" evidence="1">
    <location>
        <begin position="125"/>
        <end position="145"/>
    </location>
</feature>
<dbReference type="AlphaFoldDB" id="A0A0F5VHZ6"/>
<evidence type="ECO:0000259" key="2">
    <source>
        <dbReference type="Pfam" id="PF01757"/>
    </source>
</evidence>
<dbReference type="PANTHER" id="PTHR23028:SF53">
    <property type="entry name" value="ACYL_TRANSF_3 DOMAIN-CONTAINING PROTEIN"/>
    <property type="match status" value="1"/>
</dbReference>
<accession>A0A0F5VHZ6</accession>
<keyword evidence="1" id="KW-0812">Transmembrane</keyword>
<reference evidence="3 4" key="1">
    <citation type="submission" date="2014-12" db="EMBL/GenBank/DDBJ databases">
        <title>Mercury Reductase activity and rhizosphere competence traits in the genome of root associated Photobacterium halotolerans MELD1.</title>
        <authorList>
            <person name="Mathew D.C."/>
            <person name="Huang C.-C."/>
        </authorList>
    </citation>
    <scope>NUCLEOTIDE SEQUENCE [LARGE SCALE GENOMIC DNA]</scope>
    <source>
        <strain evidence="3 4">MELD1</strain>
    </source>
</reference>
<feature type="transmembrane region" description="Helical" evidence="1">
    <location>
        <begin position="157"/>
        <end position="173"/>
    </location>
</feature>